<feature type="transmembrane region" description="Helical" evidence="1">
    <location>
        <begin position="184"/>
        <end position="214"/>
    </location>
</feature>
<proteinExistence type="predicted"/>
<feature type="transmembrane region" description="Helical" evidence="1">
    <location>
        <begin position="7"/>
        <end position="27"/>
    </location>
</feature>
<keyword evidence="1" id="KW-1133">Transmembrane helix</keyword>
<feature type="transmembrane region" description="Helical" evidence="1">
    <location>
        <begin position="155"/>
        <end position="172"/>
    </location>
</feature>
<keyword evidence="1" id="KW-0812">Transmembrane</keyword>
<dbReference type="RefSeq" id="WP_155431125.1">
    <property type="nucleotide sequence ID" value="NZ_WNJO01000004.1"/>
</dbReference>
<feature type="transmembrane region" description="Helical" evidence="1">
    <location>
        <begin position="280"/>
        <end position="301"/>
    </location>
</feature>
<evidence type="ECO:0000313" key="3">
    <source>
        <dbReference type="Proteomes" id="UP000466388"/>
    </source>
</evidence>
<feature type="transmembrane region" description="Helical" evidence="1">
    <location>
        <begin position="129"/>
        <end position="148"/>
    </location>
</feature>
<dbReference type="AlphaFoldDB" id="A0A7X2XUI2"/>
<sequence length="587" mass="66389">MTLSKSNFRFLIETVVVLAIVICITLWPQVHTHSVILGVDSIFHFNRFYDTMAQIKTGHYNYFLMNFGFDETGRIVNALYGAVMAYLQGALLLMAGSWFHYEVLSSAMLMVVAFFGMMVIGRQLKFNRLLQLVAATLYATSPAVIVWITAQQFTGWGAALMPYVFAGAFTFFNQKINWKNSLALAIPMAILIQTHILSAIITTIALVPIIIGVLFQKKNTKKSLSYGLLAVIETILLTGNVWGVMLEIMPANTLLTPWPYANMADYTSTFNLSLPNTINFAFTHGIVFWVLITTQLIISILNWKQTSILAKSVVVTIVVFIVVASPIFPWTWVSHHLPALQVLLQFPRRLNVLPELLTPILVGLNYNHVHFKKSFYSIALAISFANLGVAAYLVNTQSMAWNEHTVLSYSHNVTKFANNAAIKKAFNSQNLQAGLTTIKKNSVDYLPTTNSLTPSHPGKSLRFAYPLYWDLVKVDNSHFTKRVTSKGNLLVKFKMKKAKYQILPLVMYRRSSLFLNNHQVPKTKIKFNPLKQPIIHLNKGVNVFRLTYRPTFFTAALSFSTGIFWGLLLFFLLIKQFGNRRILKFSK</sequence>
<protein>
    <recommendedName>
        <fullName evidence="4">Cell division protein</fullName>
    </recommendedName>
</protein>
<evidence type="ECO:0000256" key="1">
    <source>
        <dbReference type="SAM" id="Phobius"/>
    </source>
</evidence>
<feature type="transmembrane region" description="Helical" evidence="1">
    <location>
        <begin position="552"/>
        <end position="574"/>
    </location>
</feature>
<feature type="transmembrane region" description="Helical" evidence="1">
    <location>
        <begin position="313"/>
        <end position="332"/>
    </location>
</feature>
<name>A0A7X2XUI2_9LACO</name>
<feature type="transmembrane region" description="Helical" evidence="1">
    <location>
        <begin position="226"/>
        <end position="245"/>
    </location>
</feature>
<dbReference type="Proteomes" id="UP000466388">
    <property type="component" value="Unassembled WGS sequence"/>
</dbReference>
<feature type="transmembrane region" description="Helical" evidence="1">
    <location>
        <begin position="75"/>
        <end position="96"/>
    </location>
</feature>
<reference evidence="2 3" key="1">
    <citation type="submission" date="2019-11" db="EMBL/GenBank/DDBJ databases">
        <title>Lactobacillus sp. nov. CRM56-3, isolated from fermented tea leaves.</title>
        <authorList>
            <person name="Phuengjayaem S."/>
            <person name="Tanasupawat S."/>
        </authorList>
    </citation>
    <scope>NUCLEOTIDE SEQUENCE [LARGE SCALE GENOMIC DNA]</scope>
    <source>
        <strain evidence="2 3">CRM56-3</strain>
    </source>
</reference>
<feature type="transmembrane region" description="Helical" evidence="1">
    <location>
        <begin position="103"/>
        <end position="123"/>
    </location>
</feature>
<organism evidence="2 3">
    <name type="scientific">Secundilactobacillus folii</name>
    <dbReference type="NCBI Taxonomy" id="2678357"/>
    <lineage>
        <taxon>Bacteria</taxon>
        <taxon>Bacillati</taxon>
        <taxon>Bacillota</taxon>
        <taxon>Bacilli</taxon>
        <taxon>Lactobacillales</taxon>
        <taxon>Lactobacillaceae</taxon>
        <taxon>Secundilactobacillus</taxon>
    </lineage>
</organism>
<accession>A0A7X2XUI2</accession>
<comment type="caution">
    <text evidence="2">The sequence shown here is derived from an EMBL/GenBank/DDBJ whole genome shotgun (WGS) entry which is preliminary data.</text>
</comment>
<keyword evidence="3" id="KW-1185">Reference proteome</keyword>
<dbReference type="EMBL" id="WNJO01000004">
    <property type="protein sequence ID" value="MTV81834.1"/>
    <property type="molecule type" value="Genomic_DNA"/>
</dbReference>
<feature type="transmembrane region" description="Helical" evidence="1">
    <location>
        <begin position="375"/>
        <end position="394"/>
    </location>
</feature>
<gene>
    <name evidence="2" type="ORF">GM612_04075</name>
</gene>
<keyword evidence="1" id="KW-0472">Membrane</keyword>
<evidence type="ECO:0008006" key="4">
    <source>
        <dbReference type="Google" id="ProtNLM"/>
    </source>
</evidence>
<evidence type="ECO:0000313" key="2">
    <source>
        <dbReference type="EMBL" id="MTV81834.1"/>
    </source>
</evidence>